<dbReference type="Pfam" id="PF00107">
    <property type="entry name" value="ADH_zinc_N"/>
    <property type="match status" value="1"/>
</dbReference>
<dbReference type="GO" id="GO:0051903">
    <property type="term" value="F:S-(hydroxymethyl)glutathione dehydrogenase [NAD(P)+] activity"/>
    <property type="evidence" value="ECO:0007669"/>
    <property type="project" value="TreeGrafter"/>
</dbReference>
<dbReference type="Proteomes" id="UP000460272">
    <property type="component" value="Unassembled WGS sequence"/>
</dbReference>
<dbReference type="SMART" id="SM00829">
    <property type="entry name" value="PKS_ER"/>
    <property type="match status" value="1"/>
</dbReference>
<dbReference type="OrthoDB" id="334894at2"/>
<reference evidence="8 9" key="1">
    <citation type="submission" date="2018-11" db="EMBL/GenBank/DDBJ databases">
        <title>Trebonia kvetii gen.nov., sp.nov., a novel acidophilic actinobacterium, and proposal of the new actinobacterial family Treboniaceae fam. nov.</title>
        <authorList>
            <person name="Rapoport D."/>
            <person name="Sagova-Mareckova M."/>
            <person name="Sedlacek I."/>
            <person name="Provaznik J."/>
            <person name="Kralova S."/>
            <person name="Pavlinic D."/>
            <person name="Benes V."/>
            <person name="Kopecky J."/>
        </authorList>
    </citation>
    <scope>NUCLEOTIDE SEQUENCE [LARGE SCALE GENOMIC DNA]</scope>
    <source>
        <strain evidence="8 9">15Tr583</strain>
    </source>
</reference>
<feature type="domain" description="Enoyl reductase (ER)" evidence="7">
    <location>
        <begin position="12"/>
        <end position="368"/>
    </location>
</feature>
<dbReference type="SUPFAM" id="SSF50129">
    <property type="entry name" value="GroES-like"/>
    <property type="match status" value="2"/>
</dbReference>
<proteinExistence type="inferred from homology"/>
<evidence type="ECO:0000313" key="8">
    <source>
        <dbReference type="EMBL" id="TVZ05238.1"/>
    </source>
</evidence>
<evidence type="ECO:0000313" key="9">
    <source>
        <dbReference type="Proteomes" id="UP000460272"/>
    </source>
</evidence>
<dbReference type="InterPro" id="IPR020843">
    <property type="entry name" value="ER"/>
</dbReference>
<dbReference type="InterPro" id="IPR023921">
    <property type="entry name" value="ADH_Zn_actinomycetes"/>
</dbReference>
<evidence type="ECO:0000256" key="4">
    <source>
        <dbReference type="ARBA" id="ARBA00023002"/>
    </source>
</evidence>
<dbReference type="GO" id="GO:0008270">
    <property type="term" value="F:zinc ion binding"/>
    <property type="evidence" value="ECO:0007669"/>
    <property type="project" value="InterPro"/>
</dbReference>
<evidence type="ECO:0000259" key="7">
    <source>
        <dbReference type="SMART" id="SM00829"/>
    </source>
</evidence>
<comment type="cofactor">
    <cofactor evidence="6">
        <name>Zn(2+)</name>
        <dbReference type="ChEBI" id="CHEBI:29105"/>
    </cofactor>
</comment>
<dbReference type="InterPro" id="IPR002328">
    <property type="entry name" value="ADH_Zn_CS"/>
</dbReference>
<dbReference type="InterPro" id="IPR011032">
    <property type="entry name" value="GroES-like_sf"/>
</dbReference>
<gene>
    <name evidence="8" type="ORF">EAS64_11690</name>
</gene>
<dbReference type="GO" id="GO:0046294">
    <property type="term" value="P:formaldehyde catabolic process"/>
    <property type="evidence" value="ECO:0007669"/>
    <property type="project" value="TreeGrafter"/>
</dbReference>
<keyword evidence="2 6" id="KW-0479">Metal-binding</keyword>
<keyword evidence="4 8" id="KW-0560">Oxidoreductase</keyword>
<dbReference type="AlphaFoldDB" id="A0A6P2C231"/>
<dbReference type="PANTHER" id="PTHR43880">
    <property type="entry name" value="ALCOHOL DEHYDROGENASE"/>
    <property type="match status" value="1"/>
</dbReference>
<evidence type="ECO:0000256" key="6">
    <source>
        <dbReference type="RuleBase" id="RU361277"/>
    </source>
</evidence>
<keyword evidence="5" id="KW-0520">NAD</keyword>
<dbReference type="PROSITE" id="PS00059">
    <property type="entry name" value="ADH_ZINC"/>
    <property type="match status" value="1"/>
</dbReference>
<dbReference type="CDD" id="cd08279">
    <property type="entry name" value="Zn_ADH_class_III"/>
    <property type="match status" value="1"/>
</dbReference>
<evidence type="ECO:0000256" key="5">
    <source>
        <dbReference type="ARBA" id="ARBA00023027"/>
    </source>
</evidence>
<dbReference type="Gene3D" id="3.40.50.720">
    <property type="entry name" value="NAD(P)-binding Rossmann-like Domain"/>
    <property type="match status" value="1"/>
</dbReference>
<comment type="similarity">
    <text evidence="1 6">Belongs to the zinc-containing alcohol dehydrogenase family.</text>
</comment>
<name>A0A6P2C231_9ACTN</name>
<dbReference type="EMBL" id="RPFW01000002">
    <property type="protein sequence ID" value="TVZ05238.1"/>
    <property type="molecule type" value="Genomic_DNA"/>
</dbReference>
<protein>
    <submittedName>
        <fullName evidence="8">NDMA-dependent alcohol dehydrogenase</fullName>
        <ecNumber evidence="8">1.1.99.36</ecNumber>
    </submittedName>
</protein>
<dbReference type="InterPro" id="IPR036291">
    <property type="entry name" value="NAD(P)-bd_dom_sf"/>
</dbReference>
<dbReference type="EC" id="1.1.99.36" evidence="8"/>
<accession>A0A6P2C231</accession>
<keyword evidence="9" id="KW-1185">Reference proteome</keyword>
<comment type="caution">
    <text evidence="8">The sequence shown here is derived from an EMBL/GenBank/DDBJ whole genome shotgun (WGS) entry which is preliminary data.</text>
</comment>
<dbReference type="InterPro" id="IPR013154">
    <property type="entry name" value="ADH-like_N"/>
</dbReference>
<dbReference type="Pfam" id="PF08240">
    <property type="entry name" value="ADH_N"/>
    <property type="match status" value="1"/>
</dbReference>
<organism evidence="8 9">
    <name type="scientific">Trebonia kvetii</name>
    <dbReference type="NCBI Taxonomy" id="2480626"/>
    <lineage>
        <taxon>Bacteria</taxon>
        <taxon>Bacillati</taxon>
        <taxon>Actinomycetota</taxon>
        <taxon>Actinomycetes</taxon>
        <taxon>Streptosporangiales</taxon>
        <taxon>Treboniaceae</taxon>
        <taxon>Trebonia</taxon>
    </lineage>
</organism>
<dbReference type="RefSeq" id="WP_145852941.1">
    <property type="nucleotide sequence ID" value="NZ_RPFW01000002.1"/>
</dbReference>
<sequence length="370" mass="39042">MRTQAAVLYEAGTDWKVEDVELDPPRAGEVLVRVAAAGLCHSEEHHRVGDVPFAGPMIGGHEGAGWVEEVGPGVTLAKPGDYIVFSSIPNCGRCPSCVRGRQNLCDVAAGIMTGRQILDGSSRHHGTDGSDRTITCLVGCYARHTVVNEASVIPVDPSYRPEAACLTGCGVATGYGSSVYAGGVRPGDAVAVVGVGGLGSAAVQGARLAGARHIFAIDPVKFKRTSARGFGATHTATDVVAAHDLIREVTWGRMCDVVVLTMGTGRADLMDAILALAAKRGRVVVTNIYPANDTRPHLALNGLAQWEKQVVGCIFGSVNSRADVPLLLSMYRDGLLDLDGMVTRTYPLEDLNQGYQDMHDGKNIRGVLLM</sequence>
<evidence type="ECO:0000256" key="3">
    <source>
        <dbReference type="ARBA" id="ARBA00022833"/>
    </source>
</evidence>
<keyword evidence="3 6" id="KW-0862">Zinc</keyword>
<dbReference type="SUPFAM" id="SSF51735">
    <property type="entry name" value="NAD(P)-binding Rossmann-fold domains"/>
    <property type="match status" value="1"/>
</dbReference>
<dbReference type="NCBIfam" id="TIGR03989">
    <property type="entry name" value="Rxyl_3153"/>
    <property type="match status" value="1"/>
</dbReference>
<dbReference type="InterPro" id="IPR013149">
    <property type="entry name" value="ADH-like_C"/>
</dbReference>
<evidence type="ECO:0000256" key="1">
    <source>
        <dbReference type="ARBA" id="ARBA00008072"/>
    </source>
</evidence>
<dbReference type="PANTHER" id="PTHR43880:SF12">
    <property type="entry name" value="ALCOHOL DEHYDROGENASE CLASS-3"/>
    <property type="match status" value="1"/>
</dbReference>
<dbReference type="Gene3D" id="3.90.180.10">
    <property type="entry name" value="Medium-chain alcohol dehydrogenases, catalytic domain"/>
    <property type="match status" value="1"/>
</dbReference>
<evidence type="ECO:0000256" key="2">
    <source>
        <dbReference type="ARBA" id="ARBA00022723"/>
    </source>
</evidence>
<dbReference type="GO" id="GO:0005829">
    <property type="term" value="C:cytosol"/>
    <property type="evidence" value="ECO:0007669"/>
    <property type="project" value="TreeGrafter"/>
</dbReference>